<feature type="domain" description="Thioredoxin" evidence="1">
    <location>
        <begin position="16"/>
        <end position="95"/>
    </location>
</feature>
<keyword evidence="3" id="KW-1185">Reference proteome</keyword>
<dbReference type="RefSeq" id="WP_123804965.1">
    <property type="nucleotide sequence ID" value="NZ_RPFL01000050.1"/>
</dbReference>
<reference evidence="2 3" key="1">
    <citation type="submission" date="2018-11" db="EMBL/GenBank/DDBJ databases">
        <title>Neisseria weixii sp. nov. isolated from the rectal contents of plateau pika (Ochotona cruzoniae).</title>
        <authorList>
            <person name="Zhang G."/>
        </authorList>
    </citation>
    <scope>NUCLEOTIDE SEQUENCE [LARGE SCALE GENOMIC DNA]</scope>
    <source>
        <strain evidence="2 3">10009</strain>
    </source>
</reference>
<dbReference type="SUPFAM" id="SSF52833">
    <property type="entry name" value="Thioredoxin-like"/>
    <property type="match status" value="1"/>
</dbReference>
<gene>
    <name evidence="2" type="ORF">EGK74_12195</name>
</gene>
<organism evidence="2 3">
    <name type="scientific">Neisseria weixii</name>
    <dbReference type="NCBI Taxonomy" id="1853276"/>
    <lineage>
        <taxon>Bacteria</taxon>
        <taxon>Pseudomonadati</taxon>
        <taxon>Pseudomonadota</taxon>
        <taxon>Betaproteobacteria</taxon>
        <taxon>Neisseriales</taxon>
        <taxon>Neisseriaceae</taxon>
        <taxon>Neisseria</taxon>
    </lineage>
</organism>
<evidence type="ECO:0000313" key="2">
    <source>
        <dbReference type="EMBL" id="RPD83550.1"/>
    </source>
</evidence>
<dbReference type="CDD" id="cd02947">
    <property type="entry name" value="TRX_family"/>
    <property type="match status" value="1"/>
</dbReference>
<dbReference type="Gene3D" id="3.40.30.10">
    <property type="entry name" value="Glutaredoxin"/>
    <property type="match status" value="1"/>
</dbReference>
<dbReference type="AlphaFoldDB" id="A0A3N4MV39"/>
<comment type="caution">
    <text evidence="2">The sequence shown here is derived from an EMBL/GenBank/DDBJ whole genome shotgun (WGS) entry which is preliminary data.</text>
</comment>
<accession>A0A3N4MV39</accession>
<dbReference type="Pfam" id="PF00085">
    <property type="entry name" value="Thioredoxin"/>
    <property type="match status" value="1"/>
</dbReference>
<name>A0A3N4MV39_9NEIS</name>
<dbReference type="Proteomes" id="UP000272412">
    <property type="component" value="Unassembled WGS sequence"/>
</dbReference>
<protein>
    <submittedName>
        <fullName evidence="2">Thioredoxin</fullName>
    </submittedName>
</protein>
<dbReference type="EMBL" id="RPFL01000050">
    <property type="protein sequence ID" value="RPD83550.1"/>
    <property type="molecule type" value="Genomic_DNA"/>
</dbReference>
<dbReference type="InterPro" id="IPR036249">
    <property type="entry name" value="Thioredoxin-like_sf"/>
</dbReference>
<dbReference type="InterPro" id="IPR013766">
    <property type="entry name" value="Thioredoxin_domain"/>
</dbReference>
<evidence type="ECO:0000313" key="3">
    <source>
        <dbReference type="Proteomes" id="UP000272412"/>
    </source>
</evidence>
<sequence>MTTYLLAQALEIIATAPQALLYLSGTDCGVCHVMKPRVQALAEKHKLTALEIDLTEQTKAASAFEILTIPAVLLYANGKEYHRQARFIDLQALGKQIEQPPPGYTDYAEIFK</sequence>
<dbReference type="OrthoDB" id="9797598at2"/>
<evidence type="ECO:0000259" key="1">
    <source>
        <dbReference type="Pfam" id="PF00085"/>
    </source>
</evidence>
<proteinExistence type="predicted"/>